<evidence type="ECO:0000256" key="1">
    <source>
        <dbReference type="SAM" id="MobiDB-lite"/>
    </source>
</evidence>
<gene>
    <name evidence="2" type="ORF">TIFTF001_046592</name>
</gene>
<dbReference type="AlphaFoldDB" id="A0AA87ZCH1"/>
<feature type="region of interest" description="Disordered" evidence="1">
    <location>
        <begin position="16"/>
        <end position="71"/>
    </location>
</feature>
<evidence type="ECO:0000313" key="3">
    <source>
        <dbReference type="Proteomes" id="UP001187192"/>
    </source>
</evidence>
<dbReference type="EMBL" id="BTGU01004799">
    <property type="protein sequence ID" value="GMN32392.1"/>
    <property type="molecule type" value="Genomic_DNA"/>
</dbReference>
<protein>
    <submittedName>
        <fullName evidence="2">Uncharacterized protein</fullName>
    </submittedName>
</protein>
<dbReference type="Proteomes" id="UP001187192">
    <property type="component" value="Unassembled WGS sequence"/>
</dbReference>
<name>A0AA87ZCH1_FICCA</name>
<proteinExistence type="predicted"/>
<sequence length="226" mass="25423">MPGVISQGTTITFSQSLPQFQTGQPREINSSGVLVKDENIQQQQHNNNASQEGNDVTLQSQDRPHNPDSECESQYLKLQKMSNQQATVAEQASNPPNGSKQKEEISVVSFVWLVRSVVGDQVLRLAILTVQQQHGTRLQECHLPIQGPHSFLILGHLHKFIKRAQALPRMSRTFPLQLARFKPCQASRIPMECKQVKGLLLTNQEGVSMQGLDKQQQQQRLHFSQT</sequence>
<organism evidence="2 3">
    <name type="scientific">Ficus carica</name>
    <name type="common">Common fig</name>
    <dbReference type="NCBI Taxonomy" id="3494"/>
    <lineage>
        <taxon>Eukaryota</taxon>
        <taxon>Viridiplantae</taxon>
        <taxon>Streptophyta</taxon>
        <taxon>Embryophyta</taxon>
        <taxon>Tracheophyta</taxon>
        <taxon>Spermatophyta</taxon>
        <taxon>Magnoliopsida</taxon>
        <taxon>eudicotyledons</taxon>
        <taxon>Gunneridae</taxon>
        <taxon>Pentapetalae</taxon>
        <taxon>rosids</taxon>
        <taxon>fabids</taxon>
        <taxon>Rosales</taxon>
        <taxon>Moraceae</taxon>
        <taxon>Ficeae</taxon>
        <taxon>Ficus</taxon>
    </lineage>
</organism>
<evidence type="ECO:0000313" key="2">
    <source>
        <dbReference type="EMBL" id="GMN32392.1"/>
    </source>
</evidence>
<feature type="compositionally biased region" description="Polar residues" evidence="1">
    <location>
        <begin position="16"/>
        <end position="32"/>
    </location>
</feature>
<feature type="compositionally biased region" description="Polar residues" evidence="1">
    <location>
        <begin position="40"/>
        <end position="61"/>
    </location>
</feature>
<reference evidence="2" key="1">
    <citation type="submission" date="2023-07" db="EMBL/GenBank/DDBJ databases">
        <title>draft genome sequence of fig (Ficus carica).</title>
        <authorList>
            <person name="Takahashi T."/>
            <person name="Nishimura K."/>
        </authorList>
    </citation>
    <scope>NUCLEOTIDE SEQUENCE</scope>
</reference>
<accession>A0AA87ZCH1</accession>
<keyword evidence="3" id="KW-1185">Reference proteome</keyword>
<comment type="caution">
    <text evidence="2">The sequence shown here is derived from an EMBL/GenBank/DDBJ whole genome shotgun (WGS) entry which is preliminary data.</text>
</comment>